<sequence>MPARLQRPHDDGAGEAEDENSSDKGPKGPRVDPRRWEELKPILERLYMIERLPLKKVMKIMAKDYDFKPTPKQWYIWSYRYQFGTKWSWKKYNQKPDQDERKSTYRDHFSMANDSNKEATEVVDNDVKPAARDDASLRIPLSQLFNNRDEDCAFLSKLKVCDANTASLCVSVCFRWVDEQLQTDKLKLPSWLKPEICETGFPNDFSQFDLYIFLCLFDRYAESLNYPLPEDGWWSIVRSYGFCPIKMLFTMSALVAAVVHEAVPLDLEDLPLALEVAKCGVRCVNEIGWDDRQRAVAFCKVFESIVNDHAYYGNAIGVVGGRYINHKWPKLARQEIGDDTQLVADGDSAFWPGLTDMDTDDLNYCAEQPQFQESLY</sequence>
<dbReference type="PANTHER" id="PTHR38788">
    <property type="entry name" value="CLR5 DOMAIN-CONTAINING PROTEIN"/>
    <property type="match status" value="1"/>
</dbReference>
<comment type="caution">
    <text evidence="3">The sequence shown here is derived from an EMBL/GenBank/DDBJ whole genome shotgun (WGS) entry which is preliminary data.</text>
</comment>
<dbReference type="Proteomes" id="UP001148614">
    <property type="component" value="Unassembled WGS sequence"/>
</dbReference>
<proteinExistence type="predicted"/>
<dbReference type="EMBL" id="JANPWZ010000133">
    <property type="protein sequence ID" value="KAJ3579085.1"/>
    <property type="molecule type" value="Genomic_DNA"/>
</dbReference>
<organism evidence="3 4">
    <name type="scientific">Xylaria arbuscula</name>
    <dbReference type="NCBI Taxonomy" id="114810"/>
    <lineage>
        <taxon>Eukaryota</taxon>
        <taxon>Fungi</taxon>
        <taxon>Dikarya</taxon>
        <taxon>Ascomycota</taxon>
        <taxon>Pezizomycotina</taxon>
        <taxon>Sordariomycetes</taxon>
        <taxon>Xylariomycetidae</taxon>
        <taxon>Xylariales</taxon>
        <taxon>Xylariaceae</taxon>
        <taxon>Xylaria</taxon>
    </lineage>
</organism>
<evidence type="ECO:0000313" key="4">
    <source>
        <dbReference type="Proteomes" id="UP001148614"/>
    </source>
</evidence>
<accession>A0A9W8TR82</accession>
<reference evidence="3" key="1">
    <citation type="submission" date="2022-07" db="EMBL/GenBank/DDBJ databases">
        <title>Genome Sequence of Xylaria arbuscula.</title>
        <authorList>
            <person name="Buettner E."/>
        </authorList>
    </citation>
    <scope>NUCLEOTIDE SEQUENCE</scope>
    <source>
        <strain evidence="3">VT107</strain>
    </source>
</reference>
<evidence type="ECO:0000313" key="3">
    <source>
        <dbReference type="EMBL" id="KAJ3579085.1"/>
    </source>
</evidence>
<gene>
    <name evidence="3" type="ORF">NPX13_g1478</name>
</gene>
<feature type="compositionally biased region" description="Basic and acidic residues" evidence="1">
    <location>
        <begin position="21"/>
        <end position="33"/>
    </location>
</feature>
<feature type="domain" description="Clr5" evidence="2">
    <location>
        <begin position="34"/>
        <end position="91"/>
    </location>
</feature>
<dbReference type="VEuPathDB" id="FungiDB:F4678DRAFT_261269"/>
<evidence type="ECO:0000259" key="2">
    <source>
        <dbReference type="Pfam" id="PF14420"/>
    </source>
</evidence>
<protein>
    <recommendedName>
        <fullName evidence="2">Clr5 domain-containing protein</fullName>
    </recommendedName>
</protein>
<feature type="region of interest" description="Disordered" evidence="1">
    <location>
        <begin position="1"/>
        <end position="33"/>
    </location>
</feature>
<name>A0A9W8TR82_9PEZI</name>
<evidence type="ECO:0000256" key="1">
    <source>
        <dbReference type="SAM" id="MobiDB-lite"/>
    </source>
</evidence>
<keyword evidence="4" id="KW-1185">Reference proteome</keyword>
<dbReference type="PANTHER" id="PTHR38788:SF3">
    <property type="entry name" value="CLR5 DOMAIN-CONTAINING PROTEIN"/>
    <property type="match status" value="1"/>
</dbReference>
<dbReference type="Pfam" id="PF14420">
    <property type="entry name" value="Clr5"/>
    <property type="match status" value="1"/>
</dbReference>
<dbReference type="InterPro" id="IPR025676">
    <property type="entry name" value="Clr5_dom"/>
</dbReference>
<dbReference type="AlphaFoldDB" id="A0A9W8TR82"/>